<dbReference type="Gene3D" id="3.40.50.1820">
    <property type="entry name" value="alpha/beta hydrolase"/>
    <property type="match status" value="1"/>
</dbReference>
<proteinExistence type="predicted"/>
<dbReference type="EMBL" id="JAPWIJ010000004">
    <property type="protein sequence ID" value="MCZ4518951.1"/>
    <property type="molecule type" value="Genomic_DNA"/>
</dbReference>
<dbReference type="PIRSF" id="PIRSF029171">
    <property type="entry name" value="Esterase_LipA"/>
    <property type="match status" value="1"/>
</dbReference>
<evidence type="ECO:0000256" key="1">
    <source>
        <dbReference type="SAM" id="SignalP"/>
    </source>
</evidence>
<feature type="chain" id="PRO_5046980142" evidence="1">
    <location>
        <begin position="22"/>
        <end position="393"/>
    </location>
</feature>
<dbReference type="InterPro" id="IPR029058">
    <property type="entry name" value="AB_hydrolase_fold"/>
</dbReference>
<dbReference type="Gene3D" id="1.10.260.130">
    <property type="match status" value="1"/>
</dbReference>
<keyword evidence="1" id="KW-0732">Signal</keyword>
<dbReference type="SUPFAM" id="SSF53474">
    <property type="entry name" value="alpha/beta-Hydrolases"/>
    <property type="match status" value="1"/>
</dbReference>
<dbReference type="Proteomes" id="UP001081071">
    <property type="component" value="Unassembled WGS sequence"/>
</dbReference>
<accession>A0ABT4MD92</accession>
<comment type="caution">
    <text evidence="2">The sequence shown here is derived from an EMBL/GenBank/DDBJ whole genome shotgun (WGS) entry which is preliminary data.</text>
</comment>
<dbReference type="GO" id="GO:0016787">
    <property type="term" value="F:hydrolase activity"/>
    <property type="evidence" value="ECO:0007669"/>
    <property type="project" value="UniProtKB-KW"/>
</dbReference>
<dbReference type="PANTHER" id="PTHR34853:SF1">
    <property type="entry name" value="LIPASE 5"/>
    <property type="match status" value="1"/>
</dbReference>
<feature type="signal peptide" evidence="1">
    <location>
        <begin position="1"/>
        <end position="21"/>
    </location>
</feature>
<sequence length="393" mass="41106">MRLLSVTFALSVLVGSLVLWAAPVSAAPGSADFYDAPVEDLEAFAPGAIVRREPVPQLDVLGSHTERILYRSADPRDRAVAVSGLLITPARAWSRPGPRPVIAYAPGSYGIADRCSGSSELGLTTTMPALLPLLAQGYQVVTTDYQGLGTPGEYEFLGRVASARALLDSARAAARETDAPVVLYGYSAGGVASAAAAELASTYAPDLSVVGAFVGAAPTDPALRVEGQDGTEWAATMLYTIDGLIGAHPDRADEIRALFNERGRAALDAARDFCNTDALAYGSLRSEDLTAGGATLSALMTGPVLGPLTAANTIGFTAPDLPVMIVQGINDRSVGIEQSRLLAQRWRAAAATDITVRELDFGTDLIPAFDHPAANAVAYPEVIGWIDRLIARK</sequence>
<dbReference type="PANTHER" id="PTHR34853">
    <property type="match status" value="1"/>
</dbReference>
<gene>
    <name evidence="2" type="ORF">O4220_10515</name>
</gene>
<reference evidence="2" key="1">
    <citation type="submission" date="2022-12" db="EMBL/GenBank/DDBJ databases">
        <authorList>
            <person name="Krivoruchko A.V."/>
            <person name="Elkin A."/>
        </authorList>
    </citation>
    <scope>NUCLEOTIDE SEQUENCE</scope>
    <source>
        <strain evidence="2">IEGM 1391</strain>
    </source>
</reference>
<dbReference type="Pfam" id="PF03583">
    <property type="entry name" value="LIP"/>
    <property type="match status" value="1"/>
</dbReference>
<keyword evidence="3" id="KW-1185">Reference proteome</keyword>
<name>A0ABT4MD92_9NOCA</name>
<evidence type="ECO:0000313" key="3">
    <source>
        <dbReference type="Proteomes" id="UP001081071"/>
    </source>
</evidence>
<dbReference type="RefSeq" id="WP_269603889.1">
    <property type="nucleotide sequence ID" value="NZ_JAPWIJ010000004.1"/>
</dbReference>
<organism evidence="2 3">
    <name type="scientific">Rhodococcus ruber</name>
    <dbReference type="NCBI Taxonomy" id="1830"/>
    <lineage>
        <taxon>Bacteria</taxon>
        <taxon>Bacillati</taxon>
        <taxon>Actinomycetota</taxon>
        <taxon>Actinomycetes</taxon>
        <taxon>Mycobacteriales</taxon>
        <taxon>Nocardiaceae</taxon>
        <taxon>Rhodococcus</taxon>
    </lineage>
</organism>
<protein>
    <submittedName>
        <fullName evidence="2">Alpha/beta fold hydrolase</fullName>
    </submittedName>
</protein>
<keyword evidence="2" id="KW-0378">Hydrolase</keyword>
<dbReference type="InterPro" id="IPR005152">
    <property type="entry name" value="Lipase_secreted"/>
</dbReference>
<evidence type="ECO:0000313" key="2">
    <source>
        <dbReference type="EMBL" id="MCZ4518951.1"/>
    </source>
</evidence>